<dbReference type="Proteomes" id="UP000039865">
    <property type="component" value="Unassembled WGS sequence"/>
</dbReference>
<dbReference type="EMBL" id="CCKQ01010441">
    <property type="protein sequence ID" value="CDW81954.1"/>
    <property type="molecule type" value="Genomic_DNA"/>
</dbReference>
<gene>
    <name evidence="2" type="primary">Contig15663.g16689</name>
    <name evidence="2" type="ORF">STYLEM_10978</name>
</gene>
<name>A0A078AIB8_STYLE</name>
<proteinExistence type="predicted"/>
<organism evidence="2 3">
    <name type="scientific">Stylonychia lemnae</name>
    <name type="common">Ciliate</name>
    <dbReference type="NCBI Taxonomy" id="5949"/>
    <lineage>
        <taxon>Eukaryota</taxon>
        <taxon>Sar</taxon>
        <taxon>Alveolata</taxon>
        <taxon>Ciliophora</taxon>
        <taxon>Intramacronucleata</taxon>
        <taxon>Spirotrichea</taxon>
        <taxon>Stichotrichia</taxon>
        <taxon>Sporadotrichida</taxon>
        <taxon>Oxytrichidae</taxon>
        <taxon>Stylonychinae</taxon>
        <taxon>Stylonychia</taxon>
    </lineage>
</organism>
<evidence type="ECO:0000256" key="1">
    <source>
        <dbReference type="SAM" id="MobiDB-lite"/>
    </source>
</evidence>
<feature type="region of interest" description="Disordered" evidence="1">
    <location>
        <begin position="525"/>
        <end position="548"/>
    </location>
</feature>
<protein>
    <submittedName>
        <fullName evidence="2">Uncharacterized protein</fullName>
    </submittedName>
</protein>
<sequence length="548" mass="64157">MRNSSFESDPDAQISDHNHENLDNDLAEQDYSPNENKQSFALLNRQKTIEQIKSDLFDQDKHLNLLCKDLDKIKQKKRGKKDELMTYLFMKYSELMRMQRQMNFNSIGQINLFDYGQKQFYAMKKQINSDLENKKKITQTLIEQSGKKVVKKSFDHHEIQVKQLNLNQVEIEKQENIQLDSQKSIKKSKSKELLSSPGEIEFTSQEQKQKSQSFKQSKSKTQENLSVNQIEESILEKQESQQDKQIERTEVNVFNRTAGNFPTINLPEESNPNTIVKQSIQKQKTFEMKIGITEPTLTSQNTLSPEKRLDLVAFDEDTSQTSFTRQIRSYEEAVELNRRKLALRFKRSFNGEPAQSHLNVSSQQKFDRKLTLHSNQASASLLVGQQLDPYWIEKSNQLLKEKQQLLKINMKNMHELDRLQSENYRLKKQIRLINEEQSQIQNESIINNNQQNPNFNQLLDDLLMDVDKNNVSSMFDSESLVHMMESGTMRVRSATVDQEISASGFEYLQRRPTSTVFTRIENFDDEKIEDENILEEQVSDKENEEQPQ</sequence>
<reference evidence="2 3" key="1">
    <citation type="submission" date="2014-06" db="EMBL/GenBank/DDBJ databases">
        <authorList>
            <person name="Swart Estienne"/>
        </authorList>
    </citation>
    <scope>NUCLEOTIDE SEQUENCE [LARGE SCALE GENOMIC DNA]</scope>
    <source>
        <strain evidence="2 3">130c</strain>
    </source>
</reference>
<feature type="compositionally biased region" description="Acidic residues" evidence="1">
    <location>
        <begin position="525"/>
        <end position="534"/>
    </location>
</feature>
<feature type="region of interest" description="Disordered" evidence="1">
    <location>
        <begin position="1"/>
        <end position="37"/>
    </location>
</feature>
<feature type="compositionally biased region" description="Low complexity" evidence="1">
    <location>
        <begin position="193"/>
        <end position="216"/>
    </location>
</feature>
<feature type="region of interest" description="Disordered" evidence="1">
    <location>
        <begin position="186"/>
        <end position="225"/>
    </location>
</feature>
<dbReference type="AlphaFoldDB" id="A0A078AIB8"/>
<accession>A0A078AIB8</accession>
<evidence type="ECO:0000313" key="2">
    <source>
        <dbReference type="EMBL" id="CDW81954.1"/>
    </source>
</evidence>
<dbReference type="InParanoid" id="A0A078AIB8"/>
<evidence type="ECO:0000313" key="3">
    <source>
        <dbReference type="Proteomes" id="UP000039865"/>
    </source>
</evidence>
<keyword evidence="3" id="KW-1185">Reference proteome</keyword>